<name>A0A0C3PCX1_PISTI</name>
<proteinExistence type="predicted"/>
<dbReference type="Proteomes" id="UP000054217">
    <property type="component" value="Unassembled WGS sequence"/>
</dbReference>
<protein>
    <recommendedName>
        <fullName evidence="3">Reverse transcriptase domain-containing protein</fullName>
    </recommendedName>
</protein>
<gene>
    <name evidence="1" type="ORF">M404DRAFT_140263</name>
</gene>
<dbReference type="EMBL" id="KN831965">
    <property type="protein sequence ID" value="KIO05886.1"/>
    <property type="molecule type" value="Genomic_DNA"/>
</dbReference>
<keyword evidence="2" id="KW-1185">Reference proteome</keyword>
<reference evidence="2" key="2">
    <citation type="submission" date="2015-01" db="EMBL/GenBank/DDBJ databases">
        <title>Evolutionary Origins and Diversification of the Mycorrhizal Mutualists.</title>
        <authorList>
            <consortium name="DOE Joint Genome Institute"/>
            <consortium name="Mycorrhizal Genomics Consortium"/>
            <person name="Kohler A."/>
            <person name="Kuo A."/>
            <person name="Nagy L.G."/>
            <person name="Floudas D."/>
            <person name="Copeland A."/>
            <person name="Barry K.W."/>
            <person name="Cichocki N."/>
            <person name="Veneault-Fourrey C."/>
            <person name="LaButti K."/>
            <person name="Lindquist E.A."/>
            <person name="Lipzen A."/>
            <person name="Lundell T."/>
            <person name="Morin E."/>
            <person name="Murat C."/>
            <person name="Riley R."/>
            <person name="Ohm R."/>
            <person name="Sun H."/>
            <person name="Tunlid A."/>
            <person name="Henrissat B."/>
            <person name="Grigoriev I.V."/>
            <person name="Hibbett D.S."/>
            <person name="Martin F."/>
        </authorList>
    </citation>
    <scope>NUCLEOTIDE SEQUENCE [LARGE SCALE GENOMIC DNA]</scope>
    <source>
        <strain evidence="2">Marx 270</strain>
    </source>
</reference>
<feature type="non-terminal residue" evidence="1">
    <location>
        <position position="1"/>
    </location>
</feature>
<evidence type="ECO:0000313" key="2">
    <source>
        <dbReference type="Proteomes" id="UP000054217"/>
    </source>
</evidence>
<sequence>ISCLHYDLAIKPLANAIRNLELKGIKIPELTEPVKVTLFIDDTLIYTTKEDDLNILDNILQTFCLAPTAIFNKEKTEIMPIGTTIFRQNLINSREMNNYTFDNGINIIKDGQLMCTLGAWIGNKISIDEQEGSDNKLQLKSP</sequence>
<evidence type="ECO:0008006" key="3">
    <source>
        <dbReference type="Google" id="ProtNLM"/>
    </source>
</evidence>
<evidence type="ECO:0000313" key="1">
    <source>
        <dbReference type="EMBL" id="KIO05886.1"/>
    </source>
</evidence>
<organism evidence="1 2">
    <name type="scientific">Pisolithus tinctorius Marx 270</name>
    <dbReference type="NCBI Taxonomy" id="870435"/>
    <lineage>
        <taxon>Eukaryota</taxon>
        <taxon>Fungi</taxon>
        <taxon>Dikarya</taxon>
        <taxon>Basidiomycota</taxon>
        <taxon>Agaricomycotina</taxon>
        <taxon>Agaricomycetes</taxon>
        <taxon>Agaricomycetidae</taxon>
        <taxon>Boletales</taxon>
        <taxon>Sclerodermatineae</taxon>
        <taxon>Pisolithaceae</taxon>
        <taxon>Pisolithus</taxon>
    </lineage>
</organism>
<dbReference type="STRING" id="870435.A0A0C3PCX1"/>
<accession>A0A0C3PCX1</accession>
<dbReference type="InParanoid" id="A0A0C3PCX1"/>
<reference evidence="1 2" key="1">
    <citation type="submission" date="2014-04" db="EMBL/GenBank/DDBJ databases">
        <authorList>
            <consortium name="DOE Joint Genome Institute"/>
            <person name="Kuo A."/>
            <person name="Kohler A."/>
            <person name="Costa M.D."/>
            <person name="Nagy L.G."/>
            <person name="Floudas D."/>
            <person name="Copeland A."/>
            <person name="Barry K.W."/>
            <person name="Cichocki N."/>
            <person name="Veneault-Fourrey C."/>
            <person name="LaButti K."/>
            <person name="Lindquist E.A."/>
            <person name="Lipzen A."/>
            <person name="Lundell T."/>
            <person name="Morin E."/>
            <person name="Murat C."/>
            <person name="Sun H."/>
            <person name="Tunlid A."/>
            <person name="Henrissat B."/>
            <person name="Grigoriev I.V."/>
            <person name="Hibbett D.S."/>
            <person name="Martin F."/>
            <person name="Nordberg H.P."/>
            <person name="Cantor M.N."/>
            <person name="Hua S.X."/>
        </authorList>
    </citation>
    <scope>NUCLEOTIDE SEQUENCE [LARGE SCALE GENOMIC DNA]</scope>
    <source>
        <strain evidence="1 2">Marx 270</strain>
    </source>
</reference>
<dbReference type="OrthoDB" id="2205812at2759"/>
<dbReference type="HOGENOM" id="CLU_1820438_0_0_1"/>
<dbReference type="AlphaFoldDB" id="A0A0C3PCX1"/>